<evidence type="ECO:0000256" key="9">
    <source>
        <dbReference type="SAM" id="Phobius"/>
    </source>
</evidence>
<keyword evidence="8" id="KW-0129">CBS domain</keyword>
<evidence type="ECO:0000256" key="3">
    <source>
        <dbReference type="ARBA" id="ARBA00022448"/>
    </source>
</evidence>
<dbReference type="Gene3D" id="3.10.580.10">
    <property type="entry name" value="CBS-domain"/>
    <property type="match status" value="1"/>
</dbReference>
<evidence type="ECO:0000256" key="5">
    <source>
        <dbReference type="ARBA" id="ARBA00022842"/>
    </source>
</evidence>
<evidence type="ECO:0000313" key="11">
    <source>
        <dbReference type="EMBL" id="QHO63778.1"/>
    </source>
</evidence>
<name>A0A857NIB9_9BACT</name>
<proteinExistence type="inferred from homology"/>
<evidence type="ECO:0000256" key="6">
    <source>
        <dbReference type="ARBA" id="ARBA00022989"/>
    </source>
</evidence>
<sequence length="346" mass="38155">MVSHPHTPKIPKFPALKTKALAWPKNSAGHHLTTKVPLATSQQTLSSIRSYLTDHIDQFDTINYVYIITGSHRLVGILSIRELLKHPPETKVSSIMTKSNLLTARPDTLPNQLAHQAIKNSIKAVPVIDQHRTLIGVVPSDRIQTILQHETQQKLLNLAGVLPQDISHLSTLETPLLKSFISRLPWILVGLLGGLFVAQVINFFSPTLEQNLILAAFIPLVAYLANAVGTQTQTLFIRDLILNHQLNFTTYLLRQTLISTLIGLTCFASITLITTLFWSAPFLGTIIGISVFTSILIASYSALIIPHLISRLNHDPALGSGPFATIIQDLLSVIVYFLIANLFLAK</sequence>
<evidence type="ECO:0000256" key="8">
    <source>
        <dbReference type="PROSITE-ProRule" id="PRU00703"/>
    </source>
</evidence>
<dbReference type="InterPro" id="IPR006667">
    <property type="entry name" value="SLC41_membr_dom"/>
</dbReference>
<evidence type="ECO:0000256" key="4">
    <source>
        <dbReference type="ARBA" id="ARBA00022692"/>
    </source>
</evidence>
<dbReference type="GO" id="GO:0008324">
    <property type="term" value="F:monoatomic cation transmembrane transporter activity"/>
    <property type="evidence" value="ECO:0007669"/>
    <property type="project" value="InterPro"/>
</dbReference>
<feature type="transmembrane region" description="Helical" evidence="9">
    <location>
        <begin position="321"/>
        <end position="344"/>
    </location>
</feature>
<evidence type="ECO:0000256" key="2">
    <source>
        <dbReference type="ARBA" id="ARBA00009749"/>
    </source>
</evidence>
<dbReference type="KEGG" id="caqa:MICH65_0797"/>
<dbReference type="PANTHER" id="PTHR41394">
    <property type="entry name" value="MAGNESIUM TRANSPORTER MGTE"/>
    <property type="match status" value="1"/>
</dbReference>
<dbReference type="Proteomes" id="UP000463983">
    <property type="component" value="Chromosome"/>
</dbReference>
<keyword evidence="4 9" id="KW-0812">Transmembrane</keyword>
<feature type="transmembrane region" description="Helical" evidence="9">
    <location>
        <begin position="212"/>
        <end position="237"/>
    </location>
</feature>
<dbReference type="SUPFAM" id="SSF161093">
    <property type="entry name" value="MgtE membrane domain-like"/>
    <property type="match status" value="1"/>
</dbReference>
<accession>A0A857NIB9</accession>
<dbReference type="InterPro" id="IPR000644">
    <property type="entry name" value="CBS_dom"/>
</dbReference>
<keyword evidence="6 9" id="KW-1133">Transmembrane helix</keyword>
<organism evidence="11 12">
    <name type="scientific">Candidatus Chazhemtobacterium aquaticus</name>
    <dbReference type="NCBI Taxonomy" id="2715735"/>
    <lineage>
        <taxon>Bacteria</taxon>
        <taxon>Candidatus Chazhemtobacteraceae</taxon>
        <taxon>Candidatus Chazhemtobacterium</taxon>
    </lineage>
</organism>
<evidence type="ECO:0000313" key="12">
    <source>
        <dbReference type="Proteomes" id="UP000463983"/>
    </source>
</evidence>
<dbReference type="Gene3D" id="1.10.357.20">
    <property type="entry name" value="SLC41 divalent cation transporters, integral membrane domain"/>
    <property type="match status" value="1"/>
</dbReference>
<comment type="subcellular location">
    <subcellularLocation>
        <location evidence="1">Membrane</location>
        <topology evidence="1">Multi-pass membrane protein</topology>
    </subcellularLocation>
</comment>
<feature type="transmembrane region" description="Helical" evidence="9">
    <location>
        <begin position="285"/>
        <end position="309"/>
    </location>
</feature>
<feature type="transmembrane region" description="Helical" evidence="9">
    <location>
        <begin position="257"/>
        <end position="278"/>
    </location>
</feature>
<reference evidence="12" key="1">
    <citation type="journal article" date="2020" name="Microorganisms">
        <title>Complete Genome of a Member of a New Bacterial Lineage in the Microgenomates Group Reveals an Unusual Nucleotide Composition Disparity Between Two Strands of DNA and Limited Metabolic Potential.</title>
        <authorList>
            <person name="Kadnikov V.V."/>
            <person name="Mardanov A.V."/>
            <person name="Beletsky A.V."/>
            <person name="Karnachuk O.V."/>
            <person name="Ravin N.V."/>
        </authorList>
    </citation>
    <scope>NUCLEOTIDE SEQUENCE [LARGE SCALE GENOMIC DNA]</scope>
</reference>
<protein>
    <submittedName>
        <fullName evidence="11">Mg/Co/Ni transporter MgtE, CBS domain-containing</fullName>
    </submittedName>
</protein>
<dbReference type="AlphaFoldDB" id="A0A857NIB9"/>
<dbReference type="Pfam" id="PF01769">
    <property type="entry name" value="MgtE"/>
    <property type="match status" value="1"/>
</dbReference>
<dbReference type="PANTHER" id="PTHR41394:SF5">
    <property type="entry name" value="SLC41A_MGTE INTEGRAL MEMBRANE DOMAIN-CONTAINING PROTEIN"/>
    <property type="match status" value="1"/>
</dbReference>
<dbReference type="GO" id="GO:0016020">
    <property type="term" value="C:membrane"/>
    <property type="evidence" value="ECO:0007669"/>
    <property type="project" value="UniProtKB-SubCell"/>
</dbReference>
<dbReference type="PROSITE" id="PS51371">
    <property type="entry name" value="CBS"/>
    <property type="match status" value="1"/>
</dbReference>
<dbReference type="SUPFAM" id="SSF54631">
    <property type="entry name" value="CBS-domain pair"/>
    <property type="match status" value="1"/>
</dbReference>
<comment type="similarity">
    <text evidence="2">Belongs to the SLC41A transporter family.</text>
</comment>
<keyword evidence="7 9" id="KW-0472">Membrane</keyword>
<evidence type="ECO:0000259" key="10">
    <source>
        <dbReference type="PROSITE" id="PS51371"/>
    </source>
</evidence>
<dbReference type="Pfam" id="PF00571">
    <property type="entry name" value="CBS"/>
    <property type="match status" value="1"/>
</dbReference>
<feature type="transmembrane region" description="Helical" evidence="9">
    <location>
        <begin position="184"/>
        <end position="205"/>
    </location>
</feature>
<dbReference type="RefSeq" id="WP_161932136.1">
    <property type="nucleotide sequence ID" value="NZ_CP047901.1"/>
</dbReference>
<evidence type="ECO:0000256" key="1">
    <source>
        <dbReference type="ARBA" id="ARBA00004141"/>
    </source>
</evidence>
<gene>
    <name evidence="11" type="ORF">MICH65_0797</name>
</gene>
<dbReference type="EMBL" id="CP047901">
    <property type="protein sequence ID" value="QHO63778.1"/>
    <property type="molecule type" value="Genomic_DNA"/>
</dbReference>
<feature type="domain" description="CBS" evidence="10">
    <location>
        <begin position="96"/>
        <end position="155"/>
    </location>
</feature>
<keyword evidence="12" id="KW-1185">Reference proteome</keyword>
<dbReference type="InterPro" id="IPR036739">
    <property type="entry name" value="SLC41_membr_dom_sf"/>
</dbReference>
<dbReference type="InterPro" id="IPR046342">
    <property type="entry name" value="CBS_dom_sf"/>
</dbReference>
<evidence type="ECO:0000256" key="7">
    <source>
        <dbReference type="ARBA" id="ARBA00023136"/>
    </source>
</evidence>
<keyword evidence="3" id="KW-0813">Transport</keyword>
<keyword evidence="5" id="KW-0460">Magnesium</keyword>